<feature type="transmembrane region" description="Helical" evidence="2">
    <location>
        <begin position="177"/>
        <end position="198"/>
    </location>
</feature>
<feature type="transmembrane region" description="Helical" evidence="2">
    <location>
        <begin position="83"/>
        <end position="100"/>
    </location>
</feature>
<evidence type="ECO:0000313" key="5">
    <source>
        <dbReference type="Proteomes" id="UP000806378"/>
    </source>
</evidence>
<protein>
    <submittedName>
        <fullName evidence="4">Uncharacterized protein</fullName>
    </submittedName>
</protein>
<dbReference type="EMBL" id="MU089789">
    <property type="protein sequence ID" value="KAF7849397.1"/>
    <property type="molecule type" value="Genomic_DNA"/>
</dbReference>
<accession>A0A8T0CP31</accession>
<feature type="signal peptide" evidence="3">
    <location>
        <begin position="1"/>
        <end position="18"/>
    </location>
</feature>
<proteinExistence type="predicted"/>
<feature type="region of interest" description="Disordered" evidence="1">
    <location>
        <begin position="32"/>
        <end position="51"/>
    </location>
</feature>
<gene>
    <name evidence="4" type="ORF">BT93_L0840</name>
</gene>
<feature type="chain" id="PRO_5035926571" evidence="3">
    <location>
        <begin position="19"/>
        <end position="208"/>
    </location>
</feature>
<dbReference type="Gramene" id="rna-gnl|WGS:JABURB|Cocit.L0840.1">
    <property type="protein sequence ID" value="cds-KAF7849397.1"/>
    <property type="gene ID" value="gene-BT93_L0840"/>
</dbReference>
<name>A0A8T0CP31_CORYI</name>
<keyword evidence="2" id="KW-0472">Membrane</keyword>
<keyword evidence="3" id="KW-0732">Signal</keyword>
<dbReference type="Proteomes" id="UP000806378">
    <property type="component" value="Unassembled WGS sequence"/>
</dbReference>
<evidence type="ECO:0000256" key="3">
    <source>
        <dbReference type="SAM" id="SignalP"/>
    </source>
</evidence>
<comment type="caution">
    <text evidence="4">The sequence shown here is derived from an EMBL/GenBank/DDBJ whole genome shotgun (WGS) entry which is preliminary data.</text>
</comment>
<keyword evidence="2" id="KW-1133">Transmembrane helix</keyword>
<reference evidence="4" key="1">
    <citation type="submission" date="2020-05" db="EMBL/GenBank/DDBJ databases">
        <title>WGS assembly of Corymbia citriodora subspecies variegata.</title>
        <authorList>
            <person name="Barry K."/>
            <person name="Hundley H."/>
            <person name="Shu S."/>
            <person name="Jenkins J."/>
            <person name="Grimwood J."/>
            <person name="Baten A."/>
        </authorList>
    </citation>
    <scope>NUCLEOTIDE SEQUENCE</scope>
    <source>
        <strain evidence="4">CV2-018</strain>
    </source>
</reference>
<organism evidence="4 5">
    <name type="scientific">Corymbia citriodora subsp. variegata</name>
    <dbReference type="NCBI Taxonomy" id="360336"/>
    <lineage>
        <taxon>Eukaryota</taxon>
        <taxon>Viridiplantae</taxon>
        <taxon>Streptophyta</taxon>
        <taxon>Embryophyta</taxon>
        <taxon>Tracheophyta</taxon>
        <taxon>Spermatophyta</taxon>
        <taxon>Magnoliopsida</taxon>
        <taxon>eudicotyledons</taxon>
        <taxon>Gunneridae</taxon>
        <taxon>Pentapetalae</taxon>
        <taxon>rosids</taxon>
        <taxon>malvids</taxon>
        <taxon>Myrtales</taxon>
        <taxon>Myrtaceae</taxon>
        <taxon>Myrtoideae</taxon>
        <taxon>Eucalypteae</taxon>
        <taxon>Corymbia</taxon>
    </lineage>
</organism>
<dbReference type="OrthoDB" id="1679871at2759"/>
<keyword evidence="5" id="KW-1185">Reference proteome</keyword>
<keyword evidence="2" id="KW-0812">Transmembrane</keyword>
<sequence length="208" mass="23641">MAILKTLFLFSPASLMSSKSDTNTRKLRELEMQTPTAESKKNPAAEPPAAAPPVAEVSIDKLKDANMNLQKLISNRVRMTQEFTHLYFVFQGIVFASIMSSSTQLKCKMKGILFTLSLLVSIFNFFAVLENISASLIYYEEMTKNWEQIDKIRGPPTDPDNGPARKPYEHKIKRCRVIFYLTLLLLLVFTVVILYGCYQVECDVVKKD</sequence>
<evidence type="ECO:0000313" key="4">
    <source>
        <dbReference type="EMBL" id="KAF7849397.1"/>
    </source>
</evidence>
<evidence type="ECO:0000256" key="1">
    <source>
        <dbReference type="SAM" id="MobiDB-lite"/>
    </source>
</evidence>
<dbReference type="AlphaFoldDB" id="A0A8T0CP31"/>
<feature type="transmembrane region" description="Helical" evidence="2">
    <location>
        <begin position="112"/>
        <end position="139"/>
    </location>
</feature>
<evidence type="ECO:0000256" key="2">
    <source>
        <dbReference type="SAM" id="Phobius"/>
    </source>
</evidence>